<sequence>MKADPQSCTIKLKRCAYLSLVISMTLPFSFSARAQRYVNSYKLYPKDSSFRYLQPDIPKKHFGRAATELVLAEVVPWTIDRYIRKADYAKISFKTVGHNLNLNNWAWDNDEFQTNQFGHPYHGNYFFNTFRTNGYSFWQSAPAAFVGSYIWETAAENQAPAPNDFINTSFGGIILGEMTYRLSNKIVNNRSRGLKRQASEVLALLVNPVNGINRLLDGKWGKIYGNSTDHDSSRLQVEFDAGLRNFSVNNKSPFKNGRFGWYGRIKLLYGDANQNFKVPFTNITILTEFGQDDSTKLNIVSVYGSLTGWKIYGKNNTHLAILSANYDYYHNAAFFFGAQSVKMNLYSQVNLPGKFVLNTSFGLGPVLLAAVPDPHLYNGRNYDYGPGFAINAGGRVSFDSKVSLGVNYRGGWMKTLNGNKSDYFLHAISNEFIYALLNGFSLSAEAGYFNLHGNYADFDDTDKKYPYVRLSVRFITGYNKSIIKQ</sequence>
<dbReference type="InterPro" id="IPR025079">
    <property type="entry name" value="DUF3943"/>
</dbReference>
<feature type="signal peptide" evidence="1">
    <location>
        <begin position="1"/>
        <end position="34"/>
    </location>
</feature>
<dbReference type="KEGG" id="mgin:FRZ54_17130"/>
<name>A0A5B8UYY0_9SPHI</name>
<keyword evidence="4" id="KW-1185">Reference proteome</keyword>
<dbReference type="OrthoDB" id="9808630at2"/>
<protein>
    <submittedName>
        <fullName evidence="3">DUF3943 domain-containing protein</fullName>
    </submittedName>
</protein>
<keyword evidence="1" id="KW-0732">Signal</keyword>
<gene>
    <name evidence="3" type="ORF">FRZ54_17130</name>
</gene>
<reference evidence="3 4" key="1">
    <citation type="journal article" date="2017" name="Curr. Microbiol.">
        <title>Mucilaginibacter ginsenosidivorans sp. nov., Isolated from Soil of Ginseng Field.</title>
        <authorList>
            <person name="Kim M.M."/>
            <person name="Siddiqi M.Z."/>
            <person name="Im W.T."/>
        </authorList>
    </citation>
    <scope>NUCLEOTIDE SEQUENCE [LARGE SCALE GENOMIC DNA]</scope>
    <source>
        <strain evidence="3 4">Gsoil 3017</strain>
    </source>
</reference>
<organism evidence="3 4">
    <name type="scientific">Mucilaginibacter ginsenosidivorans</name>
    <dbReference type="NCBI Taxonomy" id="398053"/>
    <lineage>
        <taxon>Bacteria</taxon>
        <taxon>Pseudomonadati</taxon>
        <taxon>Bacteroidota</taxon>
        <taxon>Sphingobacteriia</taxon>
        <taxon>Sphingobacteriales</taxon>
        <taxon>Sphingobacteriaceae</taxon>
        <taxon>Mucilaginibacter</taxon>
    </lineage>
</organism>
<dbReference type="EMBL" id="CP042436">
    <property type="protein sequence ID" value="QEC64229.1"/>
    <property type="molecule type" value="Genomic_DNA"/>
</dbReference>
<accession>A0A5B8UYY0</accession>
<dbReference type="AlphaFoldDB" id="A0A5B8UYY0"/>
<evidence type="ECO:0000256" key="1">
    <source>
        <dbReference type="SAM" id="SignalP"/>
    </source>
</evidence>
<evidence type="ECO:0000259" key="2">
    <source>
        <dbReference type="Pfam" id="PF13084"/>
    </source>
</evidence>
<proteinExistence type="predicted"/>
<feature type="chain" id="PRO_5022668393" evidence="1">
    <location>
        <begin position="35"/>
        <end position="485"/>
    </location>
</feature>
<dbReference type="Proteomes" id="UP000321479">
    <property type="component" value="Chromosome"/>
</dbReference>
<feature type="domain" description="DUF3943" evidence="2">
    <location>
        <begin position="105"/>
        <end position="209"/>
    </location>
</feature>
<evidence type="ECO:0000313" key="4">
    <source>
        <dbReference type="Proteomes" id="UP000321479"/>
    </source>
</evidence>
<evidence type="ECO:0000313" key="3">
    <source>
        <dbReference type="EMBL" id="QEC64229.1"/>
    </source>
</evidence>
<dbReference type="Pfam" id="PF13084">
    <property type="entry name" value="DUF3943"/>
    <property type="match status" value="1"/>
</dbReference>